<comment type="similarity">
    <text evidence="2 6">Belongs to the dTDP-4-dehydrorhamnose reductase family.</text>
</comment>
<dbReference type="EMBL" id="JBHTMY010000004">
    <property type="protein sequence ID" value="MFD1316952.1"/>
    <property type="molecule type" value="Genomic_DNA"/>
</dbReference>
<proteinExistence type="inferred from homology"/>
<evidence type="ECO:0000256" key="6">
    <source>
        <dbReference type="RuleBase" id="RU364082"/>
    </source>
</evidence>
<dbReference type="CDD" id="cd05254">
    <property type="entry name" value="dTDP_HR_like_SDR_e"/>
    <property type="match status" value="1"/>
</dbReference>
<dbReference type="RefSeq" id="WP_377180495.1">
    <property type="nucleotide sequence ID" value="NZ_JBHTMY010000004.1"/>
</dbReference>
<sequence length="298" mass="34285">MKRILVTGSNGLLGQNLVKFLVKHRFEVIALSRGENKLKKYEGFNYIDVNLEEFEKIKELIENLKPNVIVHTAAMTNVDQCELEQKSCFTANVEVVENLVKCCQTNDIHLIHLSTDFIFDGIKGFYKEKDKPNPVNYYGLSKLKSEELILKSTIKYTILRTILVYGLTEELKSNIVFWVKNNLENGKDIHVVTDQYRMPTHVNDLVFACHEAIIREVCGVYHISSSELLSIFEVANLVADVFELDKKFIHPIQSCDLNLPAKRPEKTGFDLTLSIRELNFTPRTFLEGLQLFKNQLQN</sequence>
<comment type="caution">
    <text evidence="8">The sequence shown here is derived from an EMBL/GenBank/DDBJ whole genome shotgun (WGS) entry which is preliminary data.</text>
</comment>
<dbReference type="EC" id="1.1.1.133" evidence="3 6"/>
<gene>
    <name evidence="8" type="ORF">ACFQ39_15095</name>
</gene>
<protein>
    <recommendedName>
        <fullName evidence="4 6">dTDP-4-dehydrorhamnose reductase</fullName>
        <ecNumber evidence="3 6">1.1.1.133</ecNumber>
    </recommendedName>
</protein>
<keyword evidence="9" id="KW-1185">Reference proteome</keyword>
<dbReference type="InterPro" id="IPR005913">
    <property type="entry name" value="dTDP_dehydrorham_reduct"/>
</dbReference>
<accession>A0ABW3Y4Y3</accession>
<keyword evidence="6" id="KW-0560">Oxidoreductase</keyword>
<feature type="domain" description="RmlD-like substrate binding" evidence="7">
    <location>
        <begin position="3"/>
        <end position="296"/>
    </location>
</feature>
<dbReference type="Gene3D" id="3.40.50.720">
    <property type="entry name" value="NAD(P)-binding Rossmann-like Domain"/>
    <property type="match status" value="1"/>
</dbReference>
<dbReference type="PANTHER" id="PTHR10491:SF4">
    <property type="entry name" value="METHIONINE ADENOSYLTRANSFERASE 2 SUBUNIT BETA"/>
    <property type="match status" value="1"/>
</dbReference>
<dbReference type="InterPro" id="IPR029903">
    <property type="entry name" value="RmlD-like-bd"/>
</dbReference>
<evidence type="ECO:0000256" key="3">
    <source>
        <dbReference type="ARBA" id="ARBA00012929"/>
    </source>
</evidence>
<dbReference type="Proteomes" id="UP001597201">
    <property type="component" value="Unassembled WGS sequence"/>
</dbReference>
<keyword evidence="6" id="KW-0521">NADP</keyword>
<comment type="catalytic activity">
    <reaction evidence="5">
        <text>dTDP-beta-L-rhamnose + NADP(+) = dTDP-4-dehydro-beta-L-rhamnose + NADPH + H(+)</text>
        <dbReference type="Rhea" id="RHEA:21796"/>
        <dbReference type="ChEBI" id="CHEBI:15378"/>
        <dbReference type="ChEBI" id="CHEBI:57510"/>
        <dbReference type="ChEBI" id="CHEBI:57783"/>
        <dbReference type="ChEBI" id="CHEBI:58349"/>
        <dbReference type="ChEBI" id="CHEBI:62830"/>
        <dbReference type="EC" id="1.1.1.133"/>
    </reaction>
</comment>
<evidence type="ECO:0000256" key="4">
    <source>
        <dbReference type="ARBA" id="ARBA00017099"/>
    </source>
</evidence>
<evidence type="ECO:0000256" key="2">
    <source>
        <dbReference type="ARBA" id="ARBA00010944"/>
    </source>
</evidence>
<comment type="pathway">
    <text evidence="1 6">Carbohydrate biosynthesis; dTDP-L-rhamnose biosynthesis.</text>
</comment>
<evidence type="ECO:0000259" key="7">
    <source>
        <dbReference type="Pfam" id="PF04321"/>
    </source>
</evidence>
<evidence type="ECO:0000313" key="9">
    <source>
        <dbReference type="Proteomes" id="UP001597201"/>
    </source>
</evidence>
<evidence type="ECO:0000313" key="8">
    <source>
        <dbReference type="EMBL" id="MFD1316952.1"/>
    </source>
</evidence>
<evidence type="ECO:0000256" key="5">
    <source>
        <dbReference type="ARBA" id="ARBA00048200"/>
    </source>
</evidence>
<organism evidence="8 9">
    <name type="scientific">Namhaeicola litoreus</name>
    <dbReference type="NCBI Taxonomy" id="1052145"/>
    <lineage>
        <taxon>Bacteria</taxon>
        <taxon>Pseudomonadati</taxon>
        <taxon>Bacteroidota</taxon>
        <taxon>Flavobacteriia</taxon>
        <taxon>Flavobacteriales</taxon>
        <taxon>Flavobacteriaceae</taxon>
        <taxon>Namhaeicola</taxon>
    </lineage>
</organism>
<comment type="function">
    <text evidence="6">Catalyzes the reduction of dTDP-6-deoxy-L-lyxo-4-hexulose to yield dTDP-L-rhamnose.</text>
</comment>
<dbReference type="InterPro" id="IPR036291">
    <property type="entry name" value="NAD(P)-bd_dom_sf"/>
</dbReference>
<evidence type="ECO:0000256" key="1">
    <source>
        <dbReference type="ARBA" id="ARBA00004781"/>
    </source>
</evidence>
<dbReference type="SUPFAM" id="SSF51735">
    <property type="entry name" value="NAD(P)-binding Rossmann-fold domains"/>
    <property type="match status" value="1"/>
</dbReference>
<name>A0ABW3Y4Y3_9FLAO</name>
<dbReference type="PANTHER" id="PTHR10491">
    <property type="entry name" value="DTDP-4-DEHYDRORHAMNOSE REDUCTASE"/>
    <property type="match status" value="1"/>
</dbReference>
<reference evidence="9" key="1">
    <citation type="journal article" date="2019" name="Int. J. Syst. Evol. Microbiol.">
        <title>The Global Catalogue of Microorganisms (GCM) 10K type strain sequencing project: providing services to taxonomists for standard genome sequencing and annotation.</title>
        <authorList>
            <consortium name="The Broad Institute Genomics Platform"/>
            <consortium name="The Broad Institute Genome Sequencing Center for Infectious Disease"/>
            <person name="Wu L."/>
            <person name="Ma J."/>
        </authorList>
    </citation>
    <scope>NUCLEOTIDE SEQUENCE [LARGE SCALE GENOMIC DNA]</scope>
    <source>
        <strain evidence="9">CCUG 61485</strain>
    </source>
</reference>
<dbReference type="Pfam" id="PF04321">
    <property type="entry name" value="RmlD_sub_bind"/>
    <property type="match status" value="1"/>
</dbReference>